<sequence>HNLRLSEANPIDLLEDDIITFENNDLELNDTHEIQIKNNNEDNGK</sequence>
<dbReference type="EMBL" id="CAJVQC010090202">
    <property type="protein sequence ID" value="CAG8825206.1"/>
    <property type="molecule type" value="Genomic_DNA"/>
</dbReference>
<dbReference type="Proteomes" id="UP000789920">
    <property type="component" value="Unassembled WGS sequence"/>
</dbReference>
<proteinExistence type="predicted"/>
<gene>
    <name evidence="1" type="ORF">RPERSI_LOCUS26427</name>
</gene>
<comment type="caution">
    <text evidence="1">The sequence shown here is derived from an EMBL/GenBank/DDBJ whole genome shotgun (WGS) entry which is preliminary data.</text>
</comment>
<name>A0ACA9S4W0_9GLOM</name>
<evidence type="ECO:0000313" key="1">
    <source>
        <dbReference type="EMBL" id="CAG8825206.1"/>
    </source>
</evidence>
<evidence type="ECO:0000313" key="2">
    <source>
        <dbReference type="Proteomes" id="UP000789920"/>
    </source>
</evidence>
<reference evidence="1" key="1">
    <citation type="submission" date="2021-06" db="EMBL/GenBank/DDBJ databases">
        <authorList>
            <person name="Kallberg Y."/>
            <person name="Tangrot J."/>
            <person name="Rosling A."/>
        </authorList>
    </citation>
    <scope>NUCLEOTIDE SEQUENCE</scope>
    <source>
        <strain evidence="1">MA461A</strain>
    </source>
</reference>
<protein>
    <submittedName>
        <fullName evidence="1">24243_t:CDS:1</fullName>
    </submittedName>
</protein>
<accession>A0ACA9S4W0</accession>
<keyword evidence="2" id="KW-1185">Reference proteome</keyword>
<feature type="non-terminal residue" evidence="1">
    <location>
        <position position="45"/>
    </location>
</feature>
<organism evidence="1 2">
    <name type="scientific">Racocetra persica</name>
    <dbReference type="NCBI Taxonomy" id="160502"/>
    <lineage>
        <taxon>Eukaryota</taxon>
        <taxon>Fungi</taxon>
        <taxon>Fungi incertae sedis</taxon>
        <taxon>Mucoromycota</taxon>
        <taxon>Glomeromycotina</taxon>
        <taxon>Glomeromycetes</taxon>
        <taxon>Diversisporales</taxon>
        <taxon>Gigasporaceae</taxon>
        <taxon>Racocetra</taxon>
    </lineage>
</organism>
<feature type="non-terminal residue" evidence="1">
    <location>
        <position position="1"/>
    </location>
</feature>